<gene>
    <name evidence="3" type="ORF">R2601_22507</name>
</gene>
<dbReference type="RefSeq" id="WP_007799654.1">
    <property type="nucleotide sequence ID" value="NZ_DS022276.1"/>
</dbReference>
<keyword evidence="3" id="KW-0489">Methyltransferase</keyword>
<feature type="domain" description="Methyltransferase" evidence="2">
    <location>
        <begin position="55"/>
        <end position="150"/>
    </location>
</feature>
<keyword evidence="1 3" id="KW-0808">Transferase</keyword>
<accession>Q0FK73</accession>
<dbReference type="GO" id="GO:0032259">
    <property type="term" value="P:methylation"/>
    <property type="evidence" value="ECO:0007669"/>
    <property type="project" value="UniProtKB-KW"/>
</dbReference>
<dbReference type="CDD" id="cd02440">
    <property type="entry name" value="AdoMet_MTases"/>
    <property type="match status" value="1"/>
</dbReference>
<keyword evidence="4" id="KW-1185">Reference proteome</keyword>
<dbReference type="HOGENOM" id="CLU_037990_2_5_5"/>
<proteinExistence type="predicted"/>
<dbReference type="InterPro" id="IPR041698">
    <property type="entry name" value="Methyltransf_25"/>
</dbReference>
<sequence length="287" mass="30312">MTDSMTDGPNAGQQAFWTTGPGQHWVRLHLELDTLHARLSDILLDAAAPRPGERVIDIGCGAGAVAIAAGQQVGTEGHVLGLDISAPLIEVGRDRAEGLTCAPDFLVADAQTWAHEGAPFDLCVSRMGLMFFADPVAGFANIQRHLRPGGRLVFAAWAAAEHNPWFDLAKRAAAERLGPSEPGDPHAPGPTAFADAARVRALLSQAGFDTPQARVVDTTLEMPGGSAEAAELTQYIGPISAQLRSKNGSEADRAALLEHMRTAFAAYDDADGCHIPARINLFSATRP</sequence>
<name>Q0FK73_SALBH</name>
<dbReference type="Gene3D" id="3.40.50.150">
    <property type="entry name" value="Vaccinia Virus protein VP39"/>
    <property type="match status" value="1"/>
</dbReference>
<organism evidence="3 4">
    <name type="scientific">Salipiger bermudensis (strain DSM 26914 / JCM 13377 / KCTC 12554 / HTCC2601)</name>
    <name type="common">Pelagibaca bermudensis</name>
    <dbReference type="NCBI Taxonomy" id="314265"/>
    <lineage>
        <taxon>Bacteria</taxon>
        <taxon>Pseudomonadati</taxon>
        <taxon>Pseudomonadota</taxon>
        <taxon>Alphaproteobacteria</taxon>
        <taxon>Rhodobacterales</taxon>
        <taxon>Roseobacteraceae</taxon>
        <taxon>Salipiger</taxon>
    </lineage>
</organism>
<protein>
    <submittedName>
        <fullName evidence="3">Methyltransferase, UbiE/COQ5 family protein</fullName>
    </submittedName>
</protein>
<dbReference type="GO" id="GO:0008168">
    <property type="term" value="F:methyltransferase activity"/>
    <property type="evidence" value="ECO:0007669"/>
    <property type="project" value="UniProtKB-KW"/>
</dbReference>
<dbReference type="Proteomes" id="UP000006230">
    <property type="component" value="Unassembled WGS sequence"/>
</dbReference>
<dbReference type="AlphaFoldDB" id="Q0FK73"/>
<dbReference type="PANTHER" id="PTHR43861">
    <property type="entry name" value="TRANS-ACONITATE 2-METHYLTRANSFERASE-RELATED"/>
    <property type="match status" value="1"/>
</dbReference>
<dbReference type="OrthoDB" id="9777638at2"/>
<reference evidence="3 4" key="1">
    <citation type="journal article" date="2010" name="J. Bacteriol.">
        <title>Genome sequences of Pelagibaca bermudensis HTCC2601T and Maritimibacter alkaliphilus HTCC2654T, the type strains of two marine Roseobacter genera.</title>
        <authorList>
            <person name="Thrash J.C."/>
            <person name="Cho J.C."/>
            <person name="Ferriera S."/>
            <person name="Johnson J."/>
            <person name="Vergin K.L."/>
            <person name="Giovannoni S.J."/>
        </authorList>
    </citation>
    <scope>NUCLEOTIDE SEQUENCE [LARGE SCALE GENOMIC DNA]</scope>
    <source>
        <strain evidence="4">DSM 26914 / JCM 13377 / KCTC 12554 / HTCC2601</strain>
    </source>
</reference>
<dbReference type="STRING" id="314265.R2601_22507"/>
<evidence type="ECO:0000259" key="2">
    <source>
        <dbReference type="Pfam" id="PF13649"/>
    </source>
</evidence>
<comment type="caution">
    <text evidence="3">The sequence shown here is derived from an EMBL/GenBank/DDBJ whole genome shotgun (WGS) entry which is preliminary data.</text>
</comment>
<evidence type="ECO:0000313" key="4">
    <source>
        <dbReference type="Proteomes" id="UP000006230"/>
    </source>
</evidence>
<dbReference type="Pfam" id="PF13649">
    <property type="entry name" value="Methyltransf_25"/>
    <property type="match status" value="1"/>
</dbReference>
<dbReference type="InterPro" id="IPR029063">
    <property type="entry name" value="SAM-dependent_MTases_sf"/>
</dbReference>
<evidence type="ECO:0000256" key="1">
    <source>
        <dbReference type="ARBA" id="ARBA00022679"/>
    </source>
</evidence>
<dbReference type="eggNOG" id="COG2226">
    <property type="taxonomic scope" value="Bacteria"/>
</dbReference>
<dbReference type="EMBL" id="AATQ01000042">
    <property type="protein sequence ID" value="EAU44608.1"/>
    <property type="molecule type" value="Genomic_DNA"/>
</dbReference>
<dbReference type="SUPFAM" id="SSF53335">
    <property type="entry name" value="S-adenosyl-L-methionine-dependent methyltransferases"/>
    <property type="match status" value="1"/>
</dbReference>
<evidence type="ECO:0000313" key="3">
    <source>
        <dbReference type="EMBL" id="EAU44608.1"/>
    </source>
</evidence>